<organism evidence="3 4">
    <name type="scientific">Tagetes erecta</name>
    <name type="common">African marigold</name>
    <dbReference type="NCBI Taxonomy" id="13708"/>
    <lineage>
        <taxon>Eukaryota</taxon>
        <taxon>Viridiplantae</taxon>
        <taxon>Streptophyta</taxon>
        <taxon>Embryophyta</taxon>
        <taxon>Tracheophyta</taxon>
        <taxon>Spermatophyta</taxon>
        <taxon>Magnoliopsida</taxon>
        <taxon>eudicotyledons</taxon>
        <taxon>Gunneridae</taxon>
        <taxon>Pentapetalae</taxon>
        <taxon>asterids</taxon>
        <taxon>campanulids</taxon>
        <taxon>Asterales</taxon>
        <taxon>Asteraceae</taxon>
        <taxon>Asteroideae</taxon>
        <taxon>Heliantheae alliance</taxon>
        <taxon>Tageteae</taxon>
        <taxon>Tagetes</taxon>
    </lineage>
</organism>
<dbReference type="InterPro" id="IPR002213">
    <property type="entry name" value="UDP_glucos_trans"/>
</dbReference>
<dbReference type="SUPFAM" id="SSF53756">
    <property type="entry name" value="UDP-Glycosyltransferase/glycogen phosphorylase"/>
    <property type="match status" value="1"/>
</dbReference>
<gene>
    <name evidence="3" type="ORF">QVD17_32597</name>
</gene>
<protein>
    <recommendedName>
        <fullName evidence="5">Glycosyltransferase</fullName>
    </recommendedName>
</protein>
<dbReference type="PANTHER" id="PTHR11926">
    <property type="entry name" value="GLUCOSYL/GLUCURONOSYL TRANSFERASES"/>
    <property type="match status" value="1"/>
</dbReference>
<sequence length="461" mass="51338">MLALSTSTSMVENNRRILIVAYAGKGHINPALRFATRLLKLGVDVTFCTSLSVVQRIPEENIPQGLKFAPFSDGHDEGKLPDTPLHQFINDFETNGASAVTQIIKSSIDAGQQFDCLVYTTVIPWAARVATAQGVKAALLWCQPATVLNIYYYYFNEYQSLISSHNDNPSFPINLPGLPPLTIGDIPSFLLSSCPKEHYFLVQVMKDHIDVLKTTPTILVNTVSELETESLRAIEKLQYLPIGPLVSSNGNDSSHDSLGTDFFEKRDDSYIQWLDTQSKSSVVYVSFGTIATFKMEQLEEIANGLLETNRPFLWVIRDNDLAERLSRIEEVRKYGMIVSWCSQVEVLSHQAVGCVVMHCGWNSTVEVLVAGIPIVAFPQWSDQGTNAKMVEDVWKTGVRVKTRDGDGIVEGDEIKRCVEIVMEDEQIKINAHKWKAVTKQALNNDGPSVVNLQTFLHDVGN</sequence>
<keyword evidence="2" id="KW-0808">Transferase</keyword>
<comment type="caution">
    <text evidence="3">The sequence shown here is derived from an EMBL/GenBank/DDBJ whole genome shotgun (WGS) entry which is preliminary data.</text>
</comment>
<dbReference type="Gene3D" id="3.40.50.2000">
    <property type="entry name" value="Glycogen Phosphorylase B"/>
    <property type="match status" value="2"/>
</dbReference>
<evidence type="ECO:0000256" key="1">
    <source>
        <dbReference type="ARBA" id="ARBA00009995"/>
    </source>
</evidence>
<evidence type="ECO:0008006" key="5">
    <source>
        <dbReference type="Google" id="ProtNLM"/>
    </source>
</evidence>
<proteinExistence type="inferred from homology"/>
<name>A0AAD8JWE7_TARER</name>
<dbReference type="Pfam" id="PF00201">
    <property type="entry name" value="UDPGT"/>
    <property type="match status" value="1"/>
</dbReference>
<evidence type="ECO:0000313" key="3">
    <source>
        <dbReference type="EMBL" id="KAK1411817.1"/>
    </source>
</evidence>
<dbReference type="GO" id="GO:0080044">
    <property type="term" value="F:quercetin 7-O-glucosyltransferase activity"/>
    <property type="evidence" value="ECO:0007669"/>
    <property type="project" value="TreeGrafter"/>
</dbReference>
<comment type="similarity">
    <text evidence="1">Belongs to the UDP-glycosyltransferase family.</text>
</comment>
<keyword evidence="4" id="KW-1185">Reference proteome</keyword>
<dbReference type="EMBL" id="JAUHHV010000009">
    <property type="protein sequence ID" value="KAK1411817.1"/>
    <property type="molecule type" value="Genomic_DNA"/>
</dbReference>
<dbReference type="CDD" id="cd03784">
    <property type="entry name" value="GT1_Gtf-like"/>
    <property type="match status" value="1"/>
</dbReference>
<dbReference type="AlphaFoldDB" id="A0AAD8JWE7"/>
<evidence type="ECO:0000256" key="2">
    <source>
        <dbReference type="ARBA" id="ARBA00022679"/>
    </source>
</evidence>
<dbReference type="FunFam" id="3.40.50.2000:FF:000019">
    <property type="entry name" value="Glycosyltransferase"/>
    <property type="match status" value="1"/>
</dbReference>
<dbReference type="PANTHER" id="PTHR11926:SF1535">
    <property type="entry name" value="CROCETIN GLUCOSYLTRANSFERASE"/>
    <property type="match status" value="1"/>
</dbReference>
<dbReference type="Proteomes" id="UP001229421">
    <property type="component" value="Unassembled WGS sequence"/>
</dbReference>
<evidence type="ECO:0000313" key="4">
    <source>
        <dbReference type="Proteomes" id="UP001229421"/>
    </source>
</evidence>
<accession>A0AAD8JWE7</accession>
<reference evidence="3" key="1">
    <citation type="journal article" date="2023" name="bioRxiv">
        <title>Improved chromosome-level genome assembly for marigold (Tagetes erecta).</title>
        <authorList>
            <person name="Jiang F."/>
            <person name="Yuan L."/>
            <person name="Wang S."/>
            <person name="Wang H."/>
            <person name="Xu D."/>
            <person name="Wang A."/>
            <person name="Fan W."/>
        </authorList>
    </citation>
    <scope>NUCLEOTIDE SEQUENCE</scope>
    <source>
        <strain evidence="3">WSJ</strain>
        <tissue evidence="3">Leaf</tissue>
    </source>
</reference>
<dbReference type="GO" id="GO:0080043">
    <property type="term" value="F:quercetin 3-O-glucosyltransferase activity"/>
    <property type="evidence" value="ECO:0007669"/>
    <property type="project" value="TreeGrafter"/>
</dbReference>